<keyword evidence="4" id="KW-0704">Schiff base</keyword>
<proteinExistence type="predicted"/>
<dbReference type="InterPro" id="IPR007565">
    <property type="entry name" value="4HFCP_synth"/>
</dbReference>
<gene>
    <name evidence="7" type="ORF">LCGC14_1272020</name>
</gene>
<dbReference type="GO" id="GO:0016829">
    <property type="term" value="F:lyase activity"/>
    <property type="evidence" value="ECO:0007669"/>
    <property type="project" value="UniProtKB-KW"/>
</dbReference>
<reference evidence="7" key="1">
    <citation type="journal article" date="2015" name="Nature">
        <title>Complex archaea that bridge the gap between prokaryotes and eukaryotes.</title>
        <authorList>
            <person name="Spang A."/>
            <person name="Saw J.H."/>
            <person name="Jorgensen S.L."/>
            <person name="Zaremba-Niedzwiedzka K."/>
            <person name="Martijn J."/>
            <person name="Lind A.E."/>
            <person name="van Eijk R."/>
            <person name="Schleper C."/>
            <person name="Guy L."/>
            <person name="Ettema T.J."/>
        </authorList>
    </citation>
    <scope>NUCLEOTIDE SEQUENCE</scope>
</reference>
<dbReference type="AlphaFoldDB" id="A0A0F9NEF8"/>
<dbReference type="EC" id="4.2.3.153" evidence="2"/>
<evidence type="ECO:0000313" key="7">
    <source>
        <dbReference type="EMBL" id="KKM87135.1"/>
    </source>
</evidence>
<comment type="function">
    <text evidence="1">Catalyzes the formation of 4-(hydroxymethyl)-2-furancarboxaldehyde phosphate (4-HFC-P) from two molecules of glyceraldehyde-3-P (GA-3-P).</text>
</comment>
<comment type="caution">
    <text evidence="7">The sequence shown here is derived from an EMBL/GenBank/DDBJ whole genome shotgun (WGS) entry which is preliminary data.</text>
</comment>
<protein>
    <recommendedName>
        <fullName evidence="2">(5-formylfuran-3-yl)methyl phosphate synthase</fullName>
        <ecNumber evidence="2">4.2.3.153</ecNumber>
    </recommendedName>
    <alternativeName>
        <fullName evidence="5">4-(hydroxymethyl)-2-furancarboxaldehyde-phosphate synthase</fullName>
    </alternativeName>
</protein>
<evidence type="ECO:0000256" key="3">
    <source>
        <dbReference type="ARBA" id="ARBA00023239"/>
    </source>
</evidence>
<dbReference type="Pfam" id="PF04476">
    <property type="entry name" value="4HFCP_synth"/>
    <property type="match status" value="1"/>
</dbReference>
<evidence type="ECO:0000256" key="1">
    <source>
        <dbReference type="ARBA" id="ARBA00003810"/>
    </source>
</evidence>
<keyword evidence="3" id="KW-0456">Lyase</keyword>
<evidence type="ECO:0000256" key="6">
    <source>
        <dbReference type="ARBA" id="ARBA00047628"/>
    </source>
</evidence>
<dbReference type="EMBL" id="LAZR01007150">
    <property type="protein sequence ID" value="KKM87135.1"/>
    <property type="molecule type" value="Genomic_DNA"/>
</dbReference>
<accession>A0A0F9NEF8</accession>
<evidence type="ECO:0000256" key="5">
    <source>
        <dbReference type="ARBA" id="ARBA00032523"/>
    </source>
</evidence>
<evidence type="ECO:0000256" key="2">
    <source>
        <dbReference type="ARBA" id="ARBA00012553"/>
    </source>
</evidence>
<comment type="catalytic activity">
    <reaction evidence="6">
        <text>2 D-glyceraldehyde 3-phosphate = 4-(hydroxymethyl)-2-furancarboxaldehyde phosphate + phosphate + 2 H2O</text>
        <dbReference type="Rhea" id="RHEA:43536"/>
        <dbReference type="ChEBI" id="CHEBI:15377"/>
        <dbReference type="ChEBI" id="CHEBI:43474"/>
        <dbReference type="ChEBI" id="CHEBI:59776"/>
        <dbReference type="ChEBI" id="CHEBI:83407"/>
        <dbReference type="EC" id="4.2.3.153"/>
    </reaction>
</comment>
<organism evidence="7">
    <name type="scientific">marine sediment metagenome</name>
    <dbReference type="NCBI Taxonomy" id="412755"/>
    <lineage>
        <taxon>unclassified sequences</taxon>
        <taxon>metagenomes</taxon>
        <taxon>ecological metagenomes</taxon>
    </lineage>
</organism>
<name>A0A0F9NEF8_9ZZZZ</name>
<evidence type="ECO:0000256" key="4">
    <source>
        <dbReference type="ARBA" id="ARBA00023270"/>
    </source>
</evidence>
<dbReference type="PIRSF" id="PIRSF015957">
    <property type="entry name" value="UCP015957"/>
    <property type="match status" value="1"/>
</dbReference>
<sequence length="227" mass="24833">MTKWLASVQSLAEAEILLPVLPDILDMKNPSQGALGALSVKVVSDIVSMIDGRCQTSATIGDLPMQPEIIKPAMITMASSGVDYVKIGLFPDDNLEQCIIELAETVKKLSTPVIAVMFADTPLAKDYLVLLKASGFYGVMVDTANKNGQHLLDHWDLVKLEQFVYAAKQLSLLCGLAGALRLEDVSILHPLKADYLGFRSALCLQRQRTTHLQINLAKQIEQAIKMQ</sequence>